<dbReference type="AlphaFoldDB" id="A0A6S7GYC7"/>
<dbReference type="InterPro" id="IPR013087">
    <property type="entry name" value="Znf_C2H2_type"/>
</dbReference>
<evidence type="ECO:0000256" key="1">
    <source>
        <dbReference type="SAM" id="MobiDB-lite"/>
    </source>
</evidence>
<protein>
    <submittedName>
        <fullName evidence="2">Uncharacterized protein</fullName>
    </submittedName>
</protein>
<dbReference type="PROSITE" id="PS00028">
    <property type="entry name" value="ZINC_FINGER_C2H2_1"/>
    <property type="match status" value="1"/>
</dbReference>
<organism evidence="2 3">
    <name type="scientific">Paramuricea clavata</name>
    <name type="common">Red gorgonian</name>
    <name type="synonym">Violescent sea-whip</name>
    <dbReference type="NCBI Taxonomy" id="317549"/>
    <lineage>
        <taxon>Eukaryota</taxon>
        <taxon>Metazoa</taxon>
        <taxon>Cnidaria</taxon>
        <taxon>Anthozoa</taxon>
        <taxon>Octocorallia</taxon>
        <taxon>Malacalcyonacea</taxon>
        <taxon>Plexauridae</taxon>
        <taxon>Paramuricea</taxon>
    </lineage>
</organism>
<sequence>MPGFTCSECNQLISQTTKGLIWHLKNEHVLVNGWMFTRSVKCGQDGCLRTFRYPKALGRHIESEHVLVRNGEFNENMEEDGEDQLPALDPQVHVDQEEFSLDVTNSAALFLAKMKASSSAVQSTVDHVVAGSTELFSNIISRLKFKTEQYLTSQNIDPDDPERENLMAIFDQCENPFENLETAYQQQKYFESSGYFVTPREIPVGVAYHPRYNRDTGHVEQVAKQVTFQYIPLRDLLKCILESKGFMNAITEHHPSQDGVMRDFHDGDFCKEHEFFSKENTIKLLPFVDDCEVANPLGSKAGLHKITMVYFIILNLPPKFRSSLNNCFLLSLFNAGDVKTYGYAPFLQPLVDDIKFLEQEGLSITTNDFEGTVYAGIAQVTGDNLGVNGILGFVESFVSNHYCRHCNMHRNEMQGSSTACQEQLRSVHEYEEDLELNNYTETGIKSYCIFNEVENFHVTTNYAPDIMHDLLEGVCGLEVYLVLAQLIREDLFDLDLLNSRITSFDYSATDSKNKPSPISNNRLQQPDGASGQTASQMWCLVRNLPLLIGDKVPEGHPFFELLLLLIECMDFIFCPEITTEETYFVKHLIKEHHEYFLEIFPDRTLKPKHHFMTHYPHQMRLLGPLINFWTIRFEAKHRFFKRLGHIVCNFRNILKTLSFRQQMFLCYNIMSGRDLAEIDLEVGPGSQEMVESLDGADLIVRALGVHMFDMVYVAKWCVLHGIKYSKNLLVITGKSDDMLPVFQQILYVIVCENNGVHLLTQGWKTIEYHRHTHSYAIEQPNNPLYSFISVNDLYDYFPCHASESYNEEDLQSHVAPASPEHLDQPIENEQKRPLAIDQALSESASTQNVQPTKKSRMNFNVRSILEESEIGVQVISELDTDILSRKSRIKMVQILVAYIINRFGERPHADVKIQMAKSVVEEFPFLKDEEGQGYEAWYTSGKGTHSATGWLEERLRNVRRKSVKHRPTEKDLNTASTSLTHLTTSLPDSVLNESDHNGMKEWMKANLEPLSTLKNYMEKTVLNRAEWIRKTPDLPMREVMKEYPRLFDTPGMVEIDFRTLYADVAENLFLRLTPPIVEKIISYADTQAEKWTTYLHMIPRNLKSDEERKNAAIGLLPCVFPTGRKNRKRCTIDEALSAFIDCQPVGTNMPKYLEEAPRCPFVLAIGNRYNPTQVFVIIEGQGLEQPNLTKAIDVCFKVFYILDINYPWQCSSSWEFIQKVLYGIEDKVKGKTTPAVVAMRAALK</sequence>
<dbReference type="SMART" id="SM00355">
    <property type="entry name" value="ZnF_C2H2"/>
    <property type="match status" value="3"/>
</dbReference>
<dbReference type="PANTHER" id="PTHR31025:SF9">
    <property type="entry name" value="SI:DKEY-286J15.1"/>
    <property type="match status" value="1"/>
</dbReference>
<feature type="region of interest" description="Disordered" evidence="1">
    <location>
        <begin position="508"/>
        <end position="530"/>
    </location>
</feature>
<dbReference type="PANTHER" id="PTHR31025">
    <property type="entry name" value="SI:CH211-196P9.1-RELATED"/>
    <property type="match status" value="1"/>
</dbReference>
<dbReference type="EMBL" id="CACRXK020001662">
    <property type="protein sequence ID" value="CAB3990457.1"/>
    <property type="molecule type" value="Genomic_DNA"/>
</dbReference>
<proteinExistence type="predicted"/>
<comment type="caution">
    <text evidence="2">The sequence shown here is derived from an EMBL/GenBank/DDBJ whole genome shotgun (WGS) entry which is preliminary data.</text>
</comment>
<reference evidence="2" key="1">
    <citation type="submission" date="2020-04" db="EMBL/GenBank/DDBJ databases">
        <authorList>
            <person name="Alioto T."/>
            <person name="Alioto T."/>
            <person name="Gomez Garrido J."/>
        </authorList>
    </citation>
    <scope>NUCLEOTIDE SEQUENCE</scope>
    <source>
        <strain evidence="2">A484AB</strain>
    </source>
</reference>
<feature type="compositionally biased region" description="Polar residues" evidence="1">
    <location>
        <begin position="508"/>
        <end position="524"/>
    </location>
</feature>
<accession>A0A6S7GYC7</accession>
<evidence type="ECO:0000313" key="2">
    <source>
        <dbReference type="EMBL" id="CAB3990457.1"/>
    </source>
</evidence>
<keyword evidence="3" id="KW-1185">Reference proteome</keyword>
<evidence type="ECO:0000313" key="3">
    <source>
        <dbReference type="Proteomes" id="UP001152795"/>
    </source>
</evidence>
<dbReference type="Proteomes" id="UP001152795">
    <property type="component" value="Unassembled WGS sequence"/>
</dbReference>
<dbReference type="OrthoDB" id="10066002at2759"/>
<feature type="region of interest" description="Disordered" evidence="1">
    <location>
        <begin position="961"/>
        <end position="993"/>
    </location>
</feature>
<gene>
    <name evidence="2" type="ORF">PACLA_8A002358</name>
</gene>
<feature type="compositionally biased region" description="Low complexity" evidence="1">
    <location>
        <begin position="973"/>
        <end position="989"/>
    </location>
</feature>
<name>A0A6S7GYC7_PARCT</name>